<evidence type="ECO:0000256" key="1">
    <source>
        <dbReference type="ARBA" id="ARBA00006484"/>
    </source>
</evidence>
<dbReference type="AlphaFoldDB" id="A0A5M6BZY1"/>
<evidence type="ECO:0000313" key="5">
    <source>
        <dbReference type="Proteomes" id="UP000322225"/>
    </source>
</evidence>
<dbReference type="KEGG" id="ksn:43588893"/>
<dbReference type="CDD" id="cd05325">
    <property type="entry name" value="carb_red_sniffer_like_SDR_c"/>
    <property type="match status" value="1"/>
</dbReference>
<dbReference type="PANTHER" id="PTHR43544">
    <property type="entry name" value="SHORT-CHAIN DEHYDROGENASE/REDUCTASE"/>
    <property type="match status" value="1"/>
</dbReference>
<gene>
    <name evidence="4" type="ORF">CI109_102251</name>
</gene>
<dbReference type="InterPro" id="IPR002347">
    <property type="entry name" value="SDR_fam"/>
</dbReference>
<reference evidence="4" key="2">
    <citation type="submission" date="2024-01" db="EMBL/GenBank/DDBJ databases">
        <title>Comparative genomics of Cryptococcus and Kwoniella reveals pathogenesis evolution and contrasting modes of karyotype evolution via chromosome fusion or intercentromeric recombination.</title>
        <authorList>
            <person name="Coelho M.A."/>
            <person name="David-Palma M."/>
            <person name="Shea T."/>
            <person name="Bowers K."/>
            <person name="McGinley-Smith S."/>
            <person name="Mohammad A.W."/>
            <person name="Gnirke A."/>
            <person name="Yurkov A.M."/>
            <person name="Nowrousian M."/>
            <person name="Sun S."/>
            <person name="Cuomo C.A."/>
            <person name="Heitman J."/>
        </authorList>
    </citation>
    <scope>NUCLEOTIDE SEQUENCE</scope>
    <source>
        <strain evidence="4">CBS 12478</strain>
    </source>
</reference>
<dbReference type="InterPro" id="IPR036291">
    <property type="entry name" value="NAD(P)-bd_dom_sf"/>
</dbReference>
<name>A0A5M6BZY1_9TREE</name>
<dbReference type="PRINTS" id="PR00081">
    <property type="entry name" value="GDHRDH"/>
</dbReference>
<accession>A0A5M6BZY1</accession>
<dbReference type="GO" id="GO:0005737">
    <property type="term" value="C:cytoplasm"/>
    <property type="evidence" value="ECO:0007669"/>
    <property type="project" value="TreeGrafter"/>
</dbReference>
<comment type="similarity">
    <text evidence="1">Belongs to the short-chain dehydrogenases/reductases (SDR) family.</text>
</comment>
<protein>
    <submittedName>
        <fullName evidence="4">Uncharacterized protein</fullName>
    </submittedName>
</protein>
<dbReference type="PANTHER" id="PTHR43544:SF7">
    <property type="entry name" value="NADB-LER2"/>
    <property type="match status" value="1"/>
</dbReference>
<dbReference type="Proteomes" id="UP000322225">
    <property type="component" value="Chromosome 4"/>
</dbReference>
<dbReference type="InterPro" id="IPR051468">
    <property type="entry name" value="Fungal_SecMetab_SDRs"/>
</dbReference>
<evidence type="ECO:0000256" key="2">
    <source>
        <dbReference type="ARBA" id="ARBA00022857"/>
    </source>
</evidence>
<dbReference type="RefSeq" id="XP_031860869.1">
    <property type="nucleotide sequence ID" value="XM_032004754.1"/>
</dbReference>
<reference evidence="4" key="1">
    <citation type="submission" date="2017-08" db="EMBL/GenBank/DDBJ databases">
        <authorList>
            <person name="Cuomo C."/>
            <person name="Billmyre B."/>
            <person name="Heitman J."/>
        </authorList>
    </citation>
    <scope>NUCLEOTIDE SEQUENCE</scope>
    <source>
        <strain evidence="4">CBS 12478</strain>
    </source>
</reference>
<evidence type="ECO:0000256" key="3">
    <source>
        <dbReference type="ARBA" id="ARBA00023002"/>
    </source>
</evidence>
<proteinExistence type="inferred from homology"/>
<dbReference type="GO" id="GO:0016491">
    <property type="term" value="F:oxidoreductase activity"/>
    <property type="evidence" value="ECO:0007669"/>
    <property type="project" value="UniProtKB-KW"/>
</dbReference>
<dbReference type="SUPFAM" id="SSF51735">
    <property type="entry name" value="NAD(P)-binding Rossmann-fold domains"/>
    <property type="match status" value="1"/>
</dbReference>
<evidence type="ECO:0000313" key="4">
    <source>
        <dbReference type="EMBL" id="WWD17809.1"/>
    </source>
</evidence>
<keyword evidence="2" id="KW-0521">NADP</keyword>
<keyword evidence="5" id="KW-1185">Reference proteome</keyword>
<sequence length="241" mass="26171">MSSTTVLITGANRGIGLGLAKEYAKRPNTTVIAGLRKPDSMPDITGKAEGSKLVVVKLDSAEIGDGKKAMEELKNQGITKLDIVIANAAIMEEGCFAALSDVDLGSFEEHWRINVLAPLALYQACVPVMPKGSKFIWMSSGASIIDRIPDKKDAAYGITKCCMNYLARYTHFENESIVTFSLSPGWVQTDMGDRGARSVGMDKAPTTVKESVEGIVKVIDDSTREKYAGLHMRYNGTQSKW</sequence>
<organism evidence="4 5">
    <name type="scientific">Kwoniella shandongensis</name>
    <dbReference type="NCBI Taxonomy" id="1734106"/>
    <lineage>
        <taxon>Eukaryota</taxon>
        <taxon>Fungi</taxon>
        <taxon>Dikarya</taxon>
        <taxon>Basidiomycota</taxon>
        <taxon>Agaricomycotina</taxon>
        <taxon>Tremellomycetes</taxon>
        <taxon>Tremellales</taxon>
        <taxon>Cryptococcaceae</taxon>
        <taxon>Kwoniella</taxon>
    </lineage>
</organism>
<dbReference type="EMBL" id="CP144054">
    <property type="protein sequence ID" value="WWD17809.1"/>
    <property type="molecule type" value="Genomic_DNA"/>
</dbReference>
<dbReference type="GeneID" id="43588893"/>
<dbReference type="Pfam" id="PF00106">
    <property type="entry name" value="adh_short"/>
    <property type="match status" value="1"/>
</dbReference>
<dbReference type="OrthoDB" id="9876299at2759"/>
<dbReference type="Gene3D" id="3.40.50.720">
    <property type="entry name" value="NAD(P)-binding Rossmann-like Domain"/>
    <property type="match status" value="1"/>
</dbReference>
<keyword evidence="3" id="KW-0560">Oxidoreductase</keyword>